<proteinExistence type="predicted"/>
<evidence type="ECO:0000313" key="2">
    <source>
        <dbReference type="Proteomes" id="UP000054217"/>
    </source>
</evidence>
<dbReference type="HOGENOM" id="CLU_118208_1_0_1"/>
<dbReference type="Proteomes" id="UP000054217">
    <property type="component" value="Unassembled WGS sequence"/>
</dbReference>
<dbReference type="EMBL" id="KN831965">
    <property type="protein sequence ID" value="KIO05939.1"/>
    <property type="molecule type" value="Genomic_DNA"/>
</dbReference>
<name>A0A0C3PDR7_PISTI</name>
<keyword evidence="2" id="KW-1185">Reference proteome</keyword>
<gene>
    <name evidence="1" type="ORF">M404DRAFT_25188</name>
</gene>
<evidence type="ECO:0000313" key="1">
    <source>
        <dbReference type="EMBL" id="KIO05939.1"/>
    </source>
</evidence>
<sequence>MHLLTVIEEDRLGSDLSDWLSLAAELIGRLHAALTCYRDSMRTRVDDTVGIPEPVTEIHTGLRGRPRKVVDVGILEEAISTSRQIHTTELARVLGIHRNTLCSYMKSHGIERRYTKITDMELDNLVTAFKKRRPDVTHQRCCGHGYS</sequence>
<accession>A0A0C3PDR7</accession>
<reference evidence="1 2" key="1">
    <citation type="submission" date="2014-04" db="EMBL/GenBank/DDBJ databases">
        <authorList>
            <consortium name="DOE Joint Genome Institute"/>
            <person name="Kuo A."/>
            <person name="Kohler A."/>
            <person name="Costa M.D."/>
            <person name="Nagy L.G."/>
            <person name="Floudas D."/>
            <person name="Copeland A."/>
            <person name="Barry K.W."/>
            <person name="Cichocki N."/>
            <person name="Veneault-Fourrey C."/>
            <person name="LaButti K."/>
            <person name="Lindquist E.A."/>
            <person name="Lipzen A."/>
            <person name="Lundell T."/>
            <person name="Morin E."/>
            <person name="Murat C."/>
            <person name="Sun H."/>
            <person name="Tunlid A."/>
            <person name="Henrissat B."/>
            <person name="Grigoriev I.V."/>
            <person name="Hibbett D.S."/>
            <person name="Martin F."/>
            <person name="Nordberg H.P."/>
            <person name="Cantor M.N."/>
            <person name="Hua S.X."/>
        </authorList>
    </citation>
    <scope>NUCLEOTIDE SEQUENCE [LARGE SCALE GENOMIC DNA]</scope>
    <source>
        <strain evidence="1 2">Marx 270</strain>
    </source>
</reference>
<dbReference type="AlphaFoldDB" id="A0A0C3PDR7"/>
<dbReference type="STRING" id="870435.A0A0C3PDR7"/>
<protein>
    <recommendedName>
        <fullName evidence="3">DNA binding HTH domain-containing protein</fullName>
    </recommendedName>
</protein>
<evidence type="ECO:0008006" key="3">
    <source>
        <dbReference type="Google" id="ProtNLM"/>
    </source>
</evidence>
<reference evidence="2" key="2">
    <citation type="submission" date="2015-01" db="EMBL/GenBank/DDBJ databases">
        <title>Evolutionary Origins and Diversification of the Mycorrhizal Mutualists.</title>
        <authorList>
            <consortium name="DOE Joint Genome Institute"/>
            <consortium name="Mycorrhizal Genomics Consortium"/>
            <person name="Kohler A."/>
            <person name="Kuo A."/>
            <person name="Nagy L.G."/>
            <person name="Floudas D."/>
            <person name="Copeland A."/>
            <person name="Barry K.W."/>
            <person name="Cichocki N."/>
            <person name="Veneault-Fourrey C."/>
            <person name="LaButti K."/>
            <person name="Lindquist E.A."/>
            <person name="Lipzen A."/>
            <person name="Lundell T."/>
            <person name="Morin E."/>
            <person name="Murat C."/>
            <person name="Riley R."/>
            <person name="Ohm R."/>
            <person name="Sun H."/>
            <person name="Tunlid A."/>
            <person name="Henrissat B."/>
            <person name="Grigoriev I.V."/>
            <person name="Hibbett D.S."/>
            <person name="Martin F."/>
        </authorList>
    </citation>
    <scope>NUCLEOTIDE SEQUENCE [LARGE SCALE GENOMIC DNA]</scope>
    <source>
        <strain evidence="2">Marx 270</strain>
    </source>
</reference>
<organism evidence="1 2">
    <name type="scientific">Pisolithus tinctorius Marx 270</name>
    <dbReference type="NCBI Taxonomy" id="870435"/>
    <lineage>
        <taxon>Eukaryota</taxon>
        <taxon>Fungi</taxon>
        <taxon>Dikarya</taxon>
        <taxon>Basidiomycota</taxon>
        <taxon>Agaricomycotina</taxon>
        <taxon>Agaricomycetes</taxon>
        <taxon>Agaricomycetidae</taxon>
        <taxon>Boletales</taxon>
        <taxon>Sclerodermatineae</taxon>
        <taxon>Pisolithaceae</taxon>
        <taxon>Pisolithus</taxon>
    </lineage>
</organism>
<dbReference type="OrthoDB" id="2686689at2759"/>
<dbReference type="InParanoid" id="A0A0C3PDR7"/>